<dbReference type="Proteomes" id="UP000663852">
    <property type="component" value="Unassembled WGS sequence"/>
</dbReference>
<dbReference type="InterPro" id="IPR050230">
    <property type="entry name" value="CALM/Myosin/TropC-like"/>
</dbReference>
<feature type="domain" description="EF-hand" evidence="2">
    <location>
        <begin position="102"/>
        <end position="137"/>
    </location>
</feature>
<dbReference type="AlphaFoldDB" id="A0A813TWN2"/>
<dbReference type="PANTHER" id="PTHR23048:SF49">
    <property type="entry name" value="FI08416P-RELATED"/>
    <property type="match status" value="1"/>
</dbReference>
<dbReference type="EMBL" id="CAJNOJ010000016">
    <property type="protein sequence ID" value="CAF0817412.1"/>
    <property type="molecule type" value="Genomic_DNA"/>
</dbReference>
<feature type="region of interest" description="Disordered" evidence="1">
    <location>
        <begin position="1"/>
        <end position="22"/>
    </location>
</feature>
<dbReference type="SMART" id="SM00054">
    <property type="entry name" value="EFh"/>
    <property type="match status" value="2"/>
</dbReference>
<evidence type="ECO:0000313" key="4">
    <source>
        <dbReference type="EMBL" id="CAF0911699.1"/>
    </source>
</evidence>
<dbReference type="InterPro" id="IPR011992">
    <property type="entry name" value="EF-hand-dom_pair"/>
</dbReference>
<evidence type="ECO:0000313" key="3">
    <source>
        <dbReference type="EMBL" id="CAF0817412.1"/>
    </source>
</evidence>
<reference evidence="3" key="1">
    <citation type="submission" date="2021-02" db="EMBL/GenBank/DDBJ databases">
        <authorList>
            <person name="Nowell W R."/>
        </authorList>
    </citation>
    <scope>NUCLEOTIDE SEQUENCE</scope>
</reference>
<organism evidence="3 6">
    <name type="scientific">Adineta ricciae</name>
    <name type="common">Rotifer</name>
    <dbReference type="NCBI Taxonomy" id="249248"/>
    <lineage>
        <taxon>Eukaryota</taxon>
        <taxon>Metazoa</taxon>
        <taxon>Spiralia</taxon>
        <taxon>Gnathifera</taxon>
        <taxon>Rotifera</taxon>
        <taxon>Eurotatoria</taxon>
        <taxon>Bdelloidea</taxon>
        <taxon>Adinetida</taxon>
        <taxon>Adinetidae</taxon>
        <taxon>Adineta</taxon>
    </lineage>
</organism>
<evidence type="ECO:0000256" key="1">
    <source>
        <dbReference type="SAM" id="MobiDB-lite"/>
    </source>
</evidence>
<proteinExistence type="predicted"/>
<evidence type="ECO:0000313" key="6">
    <source>
        <dbReference type="Proteomes" id="UP000663852"/>
    </source>
</evidence>
<dbReference type="FunFam" id="1.10.238.10:FF:000001">
    <property type="entry name" value="Calmodulin 1"/>
    <property type="match status" value="1"/>
</dbReference>
<evidence type="ECO:0000313" key="5">
    <source>
        <dbReference type="Proteomes" id="UP000663828"/>
    </source>
</evidence>
<sequence length="172" mass="20149">MAEEETPRFDDNEEDNGEGYSSEQLNDALRDMYELFSQFKDNANIETIHVNRLMETLQAFGRNPSQADCNKRIRELEEDGKFELTFEDLLQLLDESWTLVNNDRDVLRQAFAKFDRTQHGFIDIEHFRTVMRTLGEPLTDDEIDGLIQLGLNDEHKQINIEHLLDRLLGSEE</sequence>
<dbReference type="GO" id="GO:0016460">
    <property type="term" value="C:myosin II complex"/>
    <property type="evidence" value="ECO:0007669"/>
    <property type="project" value="TreeGrafter"/>
</dbReference>
<dbReference type="Gene3D" id="1.10.238.10">
    <property type="entry name" value="EF-hand"/>
    <property type="match status" value="2"/>
</dbReference>
<feature type="compositionally biased region" description="Basic and acidic residues" evidence="1">
    <location>
        <begin position="1"/>
        <end position="10"/>
    </location>
</feature>
<protein>
    <recommendedName>
        <fullName evidence="2">EF-hand domain-containing protein</fullName>
    </recommendedName>
</protein>
<dbReference type="Proteomes" id="UP000663828">
    <property type="component" value="Unassembled WGS sequence"/>
</dbReference>
<dbReference type="GO" id="GO:0005509">
    <property type="term" value="F:calcium ion binding"/>
    <property type="evidence" value="ECO:0007669"/>
    <property type="project" value="InterPro"/>
</dbReference>
<name>A0A813TWN2_ADIRI</name>
<dbReference type="PANTHER" id="PTHR23048">
    <property type="entry name" value="MYOSIN LIGHT CHAIN 1, 3"/>
    <property type="match status" value="1"/>
</dbReference>
<gene>
    <name evidence="3" type="ORF">EDS130_LOCUS5667</name>
    <name evidence="4" type="ORF">XAT740_LOCUS8570</name>
</gene>
<dbReference type="EMBL" id="CAJNOR010000429">
    <property type="protein sequence ID" value="CAF0911699.1"/>
    <property type="molecule type" value="Genomic_DNA"/>
</dbReference>
<comment type="caution">
    <text evidence="3">The sequence shown here is derived from an EMBL/GenBank/DDBJ whole genome shotgun (WGS) entry which is preliminary data.</text>
</comment>
<dbReference type="PROSITE" id="PS50222">
    <property type="entry name" value="EF_HAND_2"/>
    <property type="match status" value="1"/>
</dbReference>
<keyword evidence="5" id="KW-1185">Reference proteome</keyword>
<dbReference type="Pfam" id="PF13499">
    <property type="entry name" value="EF-hand_7"/>
    <property type="match status" value="1"/>
</dbReference>
<dbReference type="InterPro" id="IPR002048">
    <property type="entry name" value="EF_hand_dom"/>
</dbReference>
<dbReference type="OrthoDB" id="7313495at2759"/>
<evidence type="ECO:0000259" key="2">
    <source>
        <dbReference type="PROSITE" id="PS50222"/>
    </source>
</evidence>
<dbReference type="SUPFAM" id="SSF47473">
    <property type="entry name" value="EF-hand"/>
    <property type="match status" value="1"/>
</dbReference>
<accession>A0A813TWN2</accession>